<dbReference type="EnsemblPlants" id="Kaladp0011s0491.1.v1.1">
    <property type="protein sequence ID" value="Kaladp0011s0491.1.v1.1"/>
    <property type="gene ID" value="Kaladp0011s0491.v1.1"/>
</dbReference>
<dbReference type="OMA" id="ETKSHEW"/>
<dbReference type="InterPro" id="IPR050231">
    <property type="entry name" value="Iron_ascorbate_oxido_reductase"/>
</dbReference>
<name>A0A7N0RHN7_KALFE</name>
<evidence type="ECO:0000259" key="7">
    <source>
        <dbReference type="PROSITE" id="PS51471"/>
    </source>
</evidence>
<dbReference type="SUPFAM" id="SSF51197">
    <property type="entry name" value="Clavaminate synthase-like"/>
    <property type="match status" value="1"/>
</dbReference>
<dbReference type="PANTHER" id="PTHR47990">
    <property type="entry name" value="2-OXOGLUTARATE (2OG) AND FE(II)-DEPENDENT OXYGENASE SUPERFAMILY PROTEIN-RELATED"/>
    <property type="match status" value="1"/>
</dbReference>
<dbReference type="Pfam" id="PF03171">
    <property type="entry name" value="2OG-FeII_Oxy"/>
    <property type="match status" value="1"/>
</dbReference>
<organism evidence="8 9">
    <name type="scientific">Kalanchoe fedtschenkoi</name>
    <name type="common">Lavender scallops</name>
    <name type="synonym">South American air plant</name>
    <dbReference type="NCBI Taxonomy" id="63787"/>
    <lineage>
        <taxon>Eukaryota</taxon>
        <taxon>Viridiplantae</taxon>
        <taxon>Streptophyta</taxon>
        <taxon>Embryophyta</taxon>
        <taxon>Tracheophyta</taxon>
        <taxon>Spermatophyta</taxon>
        <taxon>Magnoliopsida</taxon>
        <taxon>eudicotyledons</taxon>
        <taxon>Gunneridae</taxon>
        <taxon>Pentapetalae</taxon>
        <taxon>Saxifragales</taxon>
        <taxon>Crassulaceae</taxon>
        <taxon>Kalanchoe</taxon>
    </lineage>
</organism>
<dbReference type="PROSITE" id="PS51471">
    <property type="entry name" value="FE2OG_OXY"/>
    <property type="match status" value="1"/>
</dbReference>
<dbReference type="InterPro" id="IPR027443">
    <property type="entry name" value="IPNS-like_sf"/>
</dbReference>
<dbReference type="Gramene" id="Kaladp0011s0491.1.v1.1">
    <property type="protein sequence ID" value="Kaladp0011s0491.1.v1.1"/>
    <property type="gene ID" value="Kaladp0011s0491.v1.1"/>
</dbReference>
<sequence>MGSLSTPAIPTLHFTRENLAQTWLSTSDAVRLALEEYGCFIAEYDEVPEALQTLTFDALESLFALPLETKRQNSYSKPLHGYVGQFAVIPLHEGMGIQDGTTLEGIQHFASLMWPQGNQVFCDTMHSFAKILADLDLIVTRMIFDSYKVSHYYARHLEPMGYLIRMMKYRVPDSQETDVGFIPHTDKNFTTILYQNQVDGLEIETKNGEWISVKLSPSSFIVIAGDAIMAWSNGRIQSPNHKVTMKNRESTRYSLGLFTFSNGEIKAPDELVDDQHPLQFKPFEHMGYLRAFHAYQGPKSECPLKSYCGV</sequence>
<evidence type="ECO:0000256" key="6">
    <source>
        <dbReference type="RuleBase" id="RU003682"/>
    </source>
</evidence>
<dbReference type="Proteomes" id="UP000594263">
    <property type="component" value="Unplaced"/>
</dbReference>
<evidence type="ECO:0000256" key="3">
    <source>
        <dbReference type="ARBA" id="ARBA00023002"/>
    </source>
</evidence>
<reference evidence="8" key="1">
    <citation type="submission" date="2021-01" db="UniProtKB">
        <authorList>
            <consortium name="EnsemblPlants"/>
        </authorList>
    </citation>
    <scope>IDENTIFICATION</scope>
</reference>
<dbReference type="AlphaFoldDB" id="A0A7N0RHN7"/>
<dbReference type="InterPro" id="IPR005123">
    <property type="entry name" value="Oxoglu/Fe-dep_dioxygenase_dom"/>
</dbReference>
<keyword evidence="3 6" id="KW-0560">Oxidoreductase</keyword>
<dbReference type="FunFam" id="2.60.120.330:FF:000022">
    <property type="entry name" value="Probable 2-oxoglutarate-dependent dioxygenase AOP1.2"/>
    <property type="match status" value="1"/>
</dbReference>
<dbReference type="GO" id="GO:0016491">
    <property type="term" value="F:oxidoreductase activity"/>
    <property type="evidence" value="ECO:0007669"/>
    <property type="project" value="UniProtKB-KW"/>
</dbReference>
<keyword evidence="4 6" id="KW-0408">Iron</keyword>
<dbReference type="GO" id="GO:0046872">
    <property type="term" value="F:metal ion binding"/>
    <property type="evidence" value="ECO:0007669"/>
    <property type="project" value="UniProtKB-KW"/>
</dbReference>
<feature type="domain" description="Fe2OG dioxygenase" evidence="7">
    <location>
        <begin position="156"/>
        <end position="263"/>
    </location>
</feature>
<dbReference type="Gene3D" id="2.60.120.330">
    <property type="entry name" value="B-lactam Antibiotic, Isopenicillin N Synthase, Chain"/>
    <property type="match status" value="1"/>
</dbReference>
<accession>A0A7N0RHN7</accession>
<comment type="function">
    <text evidence="5">Probable 2-oxoglutarate-dependent dioxygenase that may be involved in glucosinolates biosynthesis. May play a role in the production of aliphatic glucosinolates.</text>
</comment>
<protein>
    <recommendedName>
        <fullName evidence="7">Fe2OG dioxygenase domain-containing protein</fullName>
    </recommendedName>
</protein>
<evidence type="ECO:0000256" key="4">
    <source>
        <dbReference type="ARBA" id="ARBA00023004"/>
    </source>
</evidence>
<proteinExistence type="inferred from homology"/>
<comment type="similarity">
    <text evidence="1 6">Belongs to the iron/ascorbate-dependent oxidoreductase family.</text>
</comment>
<evidence type="ECO:0000256" key="5">
    <source>
        <dbReference type="ARBA" id="ARBA00057022"/>
    </source>
</evidence>
<dbReference type="Pfam" id="PF14226">
    <property type="entry name" value="DIOX_N"/>
    <property type="match status" value="1"/>
</dbReference>
<keyword evidence="2 6" id="KW-0479">Metal-binding</keyword>
<dbReference type="InterPro" id="IPR026992">
    <property type="entry name" value="DIOX_N"/>
</dbReference>
<evidence type="ECO:0000256" key="1">
    <source>
        <dbReference type="ARBA" id="ARBA00008056"/>
    </source>
</evidence>
<dbReference type="InterPro" id="IPR044861">
    <property type="entry name" value="IPNS-like_FE2OG_OXY"/>
</dbReference>
<keyword evidence="9" id="KW-1185">Reference proteome</keyword>
<evidence type="ECO:0000313" key="8">
    <source>
        <dbReference type="EnsemblPlants" id="Kaladp0011s0491.1.v1.1"/>
    </source>
</evidence>
<evidence type="ECO:0000256" key="2">
    <source>
        <dbReference type="ARBA" id="ARBA00022723"/>
    </source>
</evidence>
<evidence type="ECO:0000313" key="9">
    <source>
        <dbReference type="Proteomes" id="UP000594263"/>
    </source>
</evidence>